<dbReference type="InterPro" id="IPR000782">
    <property type="entry name" value="FAS1_domain"/>
</dbReference>
<evidence type="ECO:0000313" key="2">
    <source>
        <dbReference type="EMBL" id="KAF7270341.1"/>
    </source>
</evidence>
<dbReference type="AlphaFoldDB" id="A0A834M339"/>
<name>A0A834M339_RHYFE</name>
<evidence type="ECO:0000259" key="1">
    <source>
        <dbReference type="PROSITE" id="PS50213"/>
    </source>
</evidence>
<feature type="domain" description="FAS1" evidence="1">
    <location>
        <begin position="1"/>
        <end position="101"/>
    </location>
</feature>
<reference evidence="2" key="1">
    <citation type="submission" date="2020-08" db="EMBL/GenBank/DDBJ databases">
        <title>Genome sequencing and assembly of the red palm weevil Rhynchophorus ferrugineus.</title>
        <authorList>
            <person name="Dias G.B."/>
            <person name="Bergman C.M."/>
            <person name="Manee M."/>
        </authorList>
    </citation>
    <scope>NUCLEOTIDE SEQUENCE</scope>
    <source>
        <strain evidence="2">AA-2017</strain>
        <tissue evidence="2">Whole larva</tissue>
    </source>
</reference>
<gene>
    <name evidence="2" type="ORF">GWI33_016702</name>
</gene>
<dbReference type="Gene3D" id="2.30.180.10">
    <property type="entry name" value="FAS1 domain"/>
    <property type="match status" value="4"/>
</dbReference>
<dbReference type="PANTHER" id="PTHR10900:SF80">
    <property type="entry name" value="FASCICLIN-1"/>
    <property type="match status" value="1"/>
</dbReference>
<dbReference type="OrthoDB" id="7700931at2759"/>
<proteinExistence type="predicted"/>
<dbReference type="PANTHER" id="PTHR10900">
    <property type="entry name" value="PERIOSTIN-RELATED"/>
    <property type="match status" value="1"/>
</dbReference>
<dbReference type="SUPFAM" id="SSF82153">
    <property type="entry name" value="FAS1 domain"/>
    <property type="match status" value="4"/>
</dbReference>
<comment type="caution">
    <text evidence="2">The sequence shown here is derived from an EMBL/GenBank/DDBJ whole genome shotgun (WGS) entry which is preliminary data.</text>
</comment>
<accession>A0A834M339</accession>
<organism evidence="2 3">
    <name type="scientific">Rhynchophorus ferrugineus</name>
    <name type="common">Red palm weevil</name>
    <name type="synonym">Curculio ferrugineus</name>
    <dbReference type="NCBI Taxonomy" id="354439"/>
    <lineage>
        <taxon>Eukaryota</taxon>
        <taxon>Metazoa</taxon>
        <taxon>Ecdysozoa</taxon>
        <taxon>Arthropoda</taxon>
        <taxon>Hexapoda</taxon>
        <taxon>Insecta</taxon>
        <taxon>Pterygota</taxon>
        <taxon>Neoptera</taxon>
        <taxon>Endopterygota</taxon>
        <taxon>Coleoptera</taxon>
        <taxon>Polyphaga</taxon>
        <taxon>Cucujiformia</taxon>
        <taxon>Curculionidae</taxon>
        <taxon>Dryophthorinae</taxon>
        <taxon>Rhynchophorus</taxon>
    </lineage>
</organism>
<feature type="domain" description="FAS1" evidence="1">
    <location>
        <begin position="273"/>
        <end position="424"/>
    </location>
</feature>
<protein>
    <recommendedName>
        <fullName evidence="1">FAS1 domain-containing protein</fullName>
    </recommendedName>
</protein>
<dbReference type="SMART" id="SM00554">
    <property type="entry name" value="FAS1"/>
    <property type="match status" value="4"/>
</dbReference>
<feature type="domain" description="FAS1" evidence="1">
    <location>
        <begin position="123"/>
        <end position="270"/>
    </location>
</feature>
<sequence>MTVFAPINAAFQHILKQNPDTNAMVLYHIINVPKKTDQLSGSYTYISSRLSGSPPLWITHSSSRYHNDIYINNARLLLKQSNVIGKKGPLVQIMHKIDEVLIPTRSSLAAANSIYNPNAWEFLENYESLIQGSHRVRNFRQRVQQTNKQDIFKTEGSYTFFVPVDEGFANSRAVLIDDKIIDGHVIPKQVLFTTPTAKDTAFPTLANGDNNIRVLISFTQEQRENLIINYVKSYTALTDGTHPQGAVLAEIVKANIPVKNGVIHLIQKPLMVVDSTIKELLQEKDGGILNKFVNAIKNLEGAGDDILRTIEKSQDVTLFAPCNAALEGHLVMDNIFRNKEKFLEILKLHLVVDNRLYVDTVMKRNQNKIYQARTLAKGKNVYFNVVTHGNNRTMTIEGGGVNATVIQPDLAAKNGIIHIIDKVLGVPYTTVLDKLRTDPMLRDTYSLGNLEGFNNQLGDINKKFTYFVPRDKAWSDARVVMPSAIKVLFMRDYAYHATNTLQRHLVVSDEPYTMERIKQLSMVNESMPNYGTGNHFVRPPPNVELPTLRGSLKLYVEERQDNSLNRNFGSGYVIHWNEMKIPVFRPNVECINGIIHVIDVPFLKKDDIRVSTASSKKPSIFGSILAMILVITYAIQ</sequence>
<dbReference type="InterPro" id="IPR050904">
    <property type="entry name" value="Adhesion/Biosynth-related"/>
</dbReference>
<dbReference type="InterPro" id="IPR036378">
    <property type="entry name" value="FAS1_dom_sf"/>
</dbReference>
<feature type="domain" description="FAS1" evidence="1">
    <location>
        <begin position="428"/>
        <end position="602"/>
    </location>
</feature>
<dbReference type="Pfam" id="PF02469">
    <property type="entry name" value="Fasciclin"/>
    <property type="match status" value="4"/>
</dbReference>
<dbReference type="EMBL" id="JAACXV010014112">
    <property type="protein sequence ID" value="KAF7270341.1"/>
    <property type="molecule type" value="Genomic_DNA"/>
</dbReference>
<dbReference type="PROSITE" id="PS50213">
    <property type="entry name" value="FAS1"/>
    <property type="match status" value="4"/>
</dbReference>
<dbReference type="Proteomes" id="UP000625711">
    <property type="component" value="Unassembled WGS sequence"/>
</dbReference>
<keyword evidence="3" id="KW-1185">Reference proteome</keyword>
<evidence type="ECO:0000313" key="3">
    <source>
        <dbReference type="Proteomes" id="UP000625711"/>
    </source>
</evidence>